<dbReference type="InterPro" id="IPR027815">
    <property type="entry name" value="CSC1/OSCA1-like_cyt"/>
</dbReference>
<dbReference type="GO" id="GO:0005886">
    <property type="term" value="C:plasma membrane"/>
    <property type="evidence" value="ECO:0007669"/>
    <property type="project" value="TreeGrafter"/>
</dbReference>
<evidence type="ECO:0000313" key="12">
    <source>
        <dbReference type="EMBL" id="EFN85543.1"/>
    </source>
</evidence>
<keyword evidence="5 8" id="KW-1133">Transmembrane helix</keyword>
<feature type="transmembrane region" description="Helical" evidence="8">
    <location>
        <begin position="659"/>
        <end position="680"/>
    </location>
</feature>
<dbReference type="InterPro" id="IPR032880">
    <property type="entry name" value="CSC1/OSCA1-like_N"/>
</dbReference>
<evidence type="ECO:0000259" key="10">
    <source>
        <dbReference type="Pfam" id="PF13967"/>
    </source>
</evidence>
<dbReference type="OMA" id="PKRYYAH"/>
<feature type="region of interest" description="Disordered" evidence="7">
    <location>
        <begin position="715"/>
        <end position="748"/>
    </location>
</feature>
<feature type="non-terminal residue" evidence="12">
    <location>
        <position position="1"/>
    </location>
</feature>
<evidence type="ECO:0000256" key="1">
    <source>
        <dbReference type="ARBA" id="ARBA00004141"/>
    </source>
</evidence>
<feature type="transmembrane region" description="Helical" evidence="8">
    <location>
        <begin position="383"/>
        <end position="410"/>
    </location>
</feature>
<dbReference type="PANTHER" id="PTHR13018">
    <property type="entry name" value="PROBABLE MEMBRANE PROTEIN DUF221-RELATED"/>
    <property type="match status" value="1"/>
</dbReference>
<dbReference type="STRING" id="610380.E2BFM1"/>
<sequence>TPSPETCIPFPRNNRTIITDVYAGIPENLLLNVIGFLLLVSLFGLLRKKAWNYGRLALLHKSDNRWMELFYGVNENRDTDPLCIEASVDAQFSQLDKGFLSWIVTAFKITDNELLQRAGPDGLLYILFERCLIILTSMMVIVSLCIALPINFHGNMQGDSATFSHTTLSNLEPTSSWIWVHTILILSYLPVGGLVMRRCLKQVRDTRPTGELAARTLLITDIPKHQCTIENLTEYFKEAFPTLTVEDITLAHDIRRLSKLDAERDCAEQARLYCENYAKKKEPLKMYPYPCGQVLGHCCKKQVDAQEFYTNEEIRLTALVEEEKKVALSKPLGVAFVTLGTPGAAKTMRKQLRSAPSPKWIVDYAPTPSDIFWENLSIARPCWYLNAVLINFALGLILFFLTTPAVIVTAVNKLPITGEIRNLSPIVSSFLPTVLLISVAALMPVLVARSESLVRHWTRSSLNRAVMRKTLLLLLLMVLILPSLGLTSAQAFLDWTVNARNNTARWECVFLPDQGALFVNYVITAALLGSGLELVRFPELALYTFRLCMARSRAERIHVRKAVLWEFPLGAHYAWLLLVFTMTTVYSLACPLITPFGLLYLVVKHLVDRHNLCFAYGPSIGGGQLAGAAVGAAGAAPVLAQAALLAIGLVRRGLSPLAAVQLSGLAASILGLVTGAALPFSKSKAQAPKRDLSTGQNFVAPVLRKNQLSIEETISTASDSNLPSPRSTTSTLQESPKLYQNYGNEQRV</sequence>
<dbReference type="FunCoup" id="E2BFM1">
    <property type="interactions" value="29"/>
</dbReference>
<evidence type="ECO:0000256" key="2">
    <source>
        <dbReference type="ARBA" id="ARBA00007779"/>
    </source>
</evidence>
<evidence type="ECO:0000313" key="13">
    <source>
        <dbReference type="Proteomes" id="UP000008237"/>
    </source>
</evidence>
<keyword evidence="13" id="KW-1185">Reference proteome</keyword>
<dbReference type="GO" id="GO:0005227">
    <property type="term" value="F:calcium-activated cation channel activity"/>
    <property type="evidence" value="ECO:0007669"/>
    <property type="project" value="InterPro"/>
</dbReference>
<feature type="domain" description="CSC1/OSCA1-like 7TM region" evidence="9">
    <location>
        <begin position="388"/>
        <end position="620"/>
    </location>
</feature>
<dbReference type="Pfam" id="PF13967">
    <property type="entry name" value="RSN1_TM"/>
    <property type="match status" value="1"/>
</dbReference>
<dbReference type="InterPro" id="IPR003864">
    <property type="entry name" value="CSC1/OSCA1-like_7TM"/>
</dbReference>
<comment type="subcellular location">
    <subcellularLocation>
        <location evidence="1">Membrane</location>
        <topology evidence="1">Multi-pass membrane protein</topology>
    </subcellularLocation>
</comment>
<dbReference type="PANTHER" id="PTHR13018:SF5">
    <property type="entry name" value="RE44586P"/>
    <property type="match status" value="1"/>
</dbReference>
<evidence type="ECO:0000259" key="9">
    <source>
        <dbReference type="Pfam" id="PF02714"/>
    </source>
</evidence>
<feature type="transmembrane region" description="Helical" evidence="8">
    <location>
        <begin position="131"/>
        <end position="150"/>
    </location>
</feature>
<gene>
    <name evidence="12" type="ORF">EAI_09195</name>
</gene>
<dbReference type="InterPro" id="IPR045122">
    <property type="entry name" value="Csc1-like"/>
</dbReference>
<evidence type="ECO:0000256" key="4">
    <source>
        <dbReference type="ARBA" id="ARBA00022692"/>
    </source>
</evidence>
<accession>E2BFM1</accession>
<evidence type="ECO:0000256" key="7">
    <source>
        <dbReference type="SAM" id="MobiDB-lite"/>
    </source>
</evidence>
<feature type="transmembrane region" description="Helical" evidence="8">
    <location>
        <begin position="624"/>
        <end position="647"/>
    </location>
</feature>
<reference evidence="12 13" key="1">
    <citation type="journal article" date="2010" name="Science">
        <title>Genomic comparison of the ants Camponotus floridanus and Harpegnathos saltator.</title>
        <authorList>
            <person name="Bonasio R."/>
            <person name="Zhang G."/>
            <person name="Ye C."/>
            <person name="Mutti N.S."/>
            <person name="Fang X."/>
            <person name="Qin N."/>
            <person name="Donahue G."/>
            <person name="Yang P."/>
            <person name="Li Q."/>
            <person name="Li C."/>
            <person name="Zhang P."/>
            <person name="Huang Z."/>
            <person name="Berger S.L."/>
            <person name="Reinberg D."/>
            <person name="Wang J."/>
            <person name="Liebig J."/>
        </authorList>
    </citation>
    <scope>NUCLEOTIDE SEQUENCE [LARGE SCALE GENOMIC DNA]</scope>
    <source>
        <strain evidence="12 13">R22 G/1</strain>
    </source>
</reference>
<evidence type="ECO:0000256" key="5">
    <source>
        <dbReference type="ARBA" id="ARBA00022989"/>
    </source>
</evidence>
<feature type="transmembrane region" description="Helical" evidence="8">
    <location>
        <begin position="430"/>
        <end position="450"/>
    </location>
</feature>
<keyword evidence="4 8" id="KW-0812">Transmembrane</keyword>
<evidence type="ECO:0000256" key="3">
    <source>
        <dbReference type="ARBA" id="ARBA00022448"/>
    </source>
</evidence>
<feature type="transmembrane region" description="Helical" evidence="8">
    <location>
        <begin position="177"/>
        <end position="196"/>
    </location>
</feature>
<feature type="transmembrane region" description="Helical" evidence="8">
    <location>
        <begin position="573"/>
        <end position="603"/>
    </location>
</feature>
<feature type="domain" description="CSC1/OSCA1-like cytosolic" evidence="11">
    <location>
        <begin position="214"/>
        <end position="375"/>
    </location>
</feature>
<proteinExistence type="inferred from homology"/>
<dbReference type="Pfam" id="PF02714">
    <property type="entry name" value="RSN1_7TM"/>
    <property type="match status" value="1"/>
</dbReference>
<dbReference type="InParanoid" id="E2BFM1"/>
<dbReference type="Proteomes" id="UP000008237">
    <property type="component" value="Unassembled WGS sequence"/>
</dbReference>
<organism evidence="13">
    <name type="scientific">Harpegnathos saltator</name>
    <name type="common">Jerdon's jumping ant</name>
    <dbReference type="NCBI Taxonomy" id="610380"/>
    <lineage>
        <taxon>Eukaryota</taxon>
        <taxon>Metazoa</taxon>
        <taxon>Ecdysozoa</taxon>
        <taxon>Arthropoda</taxon>
        <taxon>Hexapoda</taxon>
        <taxon>Insecta</taxon>
        <taxon>Pterygota</taxon>
        <taxon>Neoptera</taxon>
        <taxon>Endopterygota</taxon>
        <taxon>Hymenoptera</taxon>
        <taxon>Apocrita</taxon>
        <taxon>Aculeata</taxon>
        <taxon>Formicoidea</taxon>
        <taxon>Formicidae</taxon>
        <taxon>Ponerinae</taxon>
        <taxon>Ponerini</taxon>
        <taxon>Harpegnathos</taxon>
    </lineage>
</organism>
<protein>
    <submittedName>
        <fullName evidence="12">Transmembrane protein 63B</fullName>
    </submittedName>
</protein>
<evidence type="ECO:0000259" key="11">
    <source>
        <dbReference type="Pfam" id="PF14703"/>
    </source>
</evidence>
<feature type="domain" description="CSC1/OSCA1-like N-terminal transmembrane" evidence="10">
    <location>
        <begin position="79"/>
        <end position="185"/>
    </location>
</feature>
<keyword evidence="3" id="KW-0813">Transport</keyword>
<evidence type="ECO:0000256" key="6">
    <source>
        <dbReference type="ARBA" id="ARBA00023136"/>
    </source>
</evidence>
<keyword evidence="6 8" id="KW-0472">Membrane</keyword>
<feature type="transmembrane region" description="Helical" evidence="8">
    <location>
        <begin position="471"/>
        <end position="493"/>
    </location>
</feature>
<feature type="compositionally biased region" description="Polar residues" evidence="7">
    <location>
        <begin position="715"/>
        <end position="734"/>
    </location>
</feature>
<dbReference type="OrthoDB" id="1689567at2759"/>
<name>E2BFM1_HARSA</name>
<comment type="similarity">
    <text evidence="2">Belongs to the CSC1 (TC 1.A.17) family.</text>
</comment>
<feature type="transmembrane region" description="Helical" evidence="8">
    <location>
        <begin position="29"/>
        <end position="46"/>
    </location>
</feature>
<dbReference type="AlphaFoldDB" id="E2BFM1"/>
<dbReference type="EMBL" id="GL448037">
    <property type="protein sequence ID" value="EFN85543.1"/>
    <property type="molecule type" value="Genomic_DNA"/>
</dbReference>
<dbReference type="Pfam" id="PF14703">
    <property type="entry name" value="PHM7_cyt"/>
    <property type="match status" value="1"/>
</dbReference>
<evidence type="ECO:0000256" key="8">
    <source>
        <dbReference type="SAM" id="Phobius"/>
    </source>
</evidence>